<gene>
    <name evidence="11" type="ORF">TOPH_04990</name>
</gene>
<feature type="compositionally biased region" description="Acidic residues" evidence="9">
    <location>
        <begin position="939"/>
        <end position="956"/>
    </location>
</feature>
<evidence type="ECO:0000256" key="7">
    <source>
        <dbReference type="ARBA" id="ARBA00023121"/>
    </source>
</evidence>
<keyword evidence="8" id="KW-0472">Membrane</keyword>
<feature type="compositionally biased region" description="Pro residues" evidence="9">
    <location>
        <begin position="781"/>
        <end position="791"/>
    </location>
</feature>
<evidence type="ECO:0000259" key="10">
    <source>
        <dbReference type="PROSITE" id="PS51847"/>
    </source>
</evidence>
<keyword evidence="7" id="KW-0446">Lipid-binding</keyword>
<dbReference type="AlphaFoldDB" id="A0A0L0N8T2"/>
<evidence type="ECO:0000256" key="8">
    <source>
        <dbReference type="ARBA" id="ARBA00023136"/>
    </source>
</evidence>
<accession>A0A0L0N8T2</accession>
<feature type="compositionally biased region" description="Low complexity" evidence="9">
    <location>
        <begin position="57"/>
        <end position="68"/>
    </location>
</feature>
<dbReference type="Pfam" id="PF15413">
    <property type="entry name" value="PH_11"/>
    <property type="match status" value="1"/>
</dbReference>
<keyword evidence="4" id="KW-0256">Endoplasmic reticulum</keyword>
<feature type="region of interest" description="Disordered" evidence="9">
    <location>
        <begin position="41"/>
        <end position="75"/>
    </location>
</feature>
<evidence type="ECO:0000256" key="6">
    <source>
        <dbReference type="ARBA" id="ARBA00023055"/>
    </source>
</evidence>
<evidence type="ECO:0000313" key="11">
    <source>
        <dbReference type="EMBL" id="KND90477.1"/>
    </source>
</evidence>
<protein>
    <submittedName>
        <fullName evidence="11">Putative PH domain-containing protein</fullName>
    </submittedName>
</protein>
<dbReference type="PANTHER" id="PTHR13466">
    <property type="entry name" value="TEX2 PROTEIN-RELATED"/>
    <property type="match status" value="1"/>
</dbReference>
<feature type="region of interest" description="Disordered" evidence="9">
    <location>
        <begin position="619"/>
        <end position="707"/>
    </location>
</feature>
<evidence type="ECO:0000256" key="1">
    <source>
        <dbReference type="ARBA" id="ARBA00004586"/>
    </source>
</evidence>
<keyword evidence="5" id="KW-1133">Transmembrane helix</keyword>
<evidence type="ECO:0000313" key="12">
    <source>
        <dbReference type="Proteomes" id="UP000036947"/>
    </source>
</evidence>
<dbReference type="GO" id="GO:1990456">
    <property type="term" value="P:mitochondrion-endoplasmic reticulum membrane tethering"/>
    <property type="evidence" value="ECO:0007669"/>
    <property type="project" value="TreeGrafter"/>
</dbReference>
<feature type="domain" description="SMP-LTD" evidence="10">
    <location>
        <begin position="283"/>
        <end position="474"/>
    </location>
</feature>
<comment type="caution">
    <text evidence="11">The sequence shown here is derived from an EMBL/GenBank/DDBJ whole genome shotgun (WGS) entry which is preliminary data.</text>
</comment>
<organism evidence="11 12">
    <name type="scientific">Tolypocladium ophioglossoides (strain CBS 100239)</name>
    <name type="common">Snaketongue truffleclub</name>
    <name type="synonym">Elaphocordyceps ophioglossoides</name>
    <dbReference type="NCBI Taxonomy" id="1163406"/>
    <lineage>
        <taxon>Eukaryota</taxon>
        <taxon>Fungi</taxon>
        <taxon>Dikarya</taxon>
        <taxon>Ascomycota</taxon>
        <taxon>Pezizomycotina</taxon>
        <taxon>Sordariomycetes</taxon>
        <taxon>Hypocreomycetidae</taxon>
        <taxon>Hypocreales</taxon>
        <taxon>Ophiocordycipitaceae</taxon>
        <taxon>Tolypocladium</taxon>
    </lineage>
</organism>
<dbReference type="OrthoDB" id="26740at2759"/>
<keyword evidence="12" id="KW-1185">Reference proteome</keyword>
<sequence>MGGWTAILVAYLLGGVTFIPLVVAAVLAHAYYTLPYRHDVGSPRAKDEADSIVQPGDDAAPLDAAKQAAAEEPKTRANQDFDVAAGYFAGCREYTPMGINAKPIERSTPVGSTTVAAPSPSVYQTMYRSIFDRKPVAGPLETNGLSQRPKKAGNVFYVVLRHGHLMLFDDDEQLEVRHVISLAHHDISIFSGGDVTPEGELFIKRNALCLSRKRDGAGQAPDGQVSKPFYLFSENCSAKEDFYFALLKNQEQTFGFDTSPPKPRQFDVKNIISLVQRLHSSEDHLHTRWLNAMLGRIFLAVYKTRDLENFIHEKITKKISRVKRPSFLTNITIQRIETGEAAPYFANLKLRDLTVEGECVVEADVRYNGNFRIEVGATAKIDLGTRFKAREVNLVLAVVLKRVEGHVLFKIKAPPSNRVWFSFLTMPKMEMAIEPIVSSRQITYTVILRQIENRIKEVFAETLVQPFWDDVPFFRTEHKTWRGGIFEGDDAVESSENVEALVDEAADASLVDRAEESHHLVNETRPLEKSYSMPITDVQPEKTGLFGRKLSKNANSSSTSVASAGVDAKGPTASPLRSPNIVKNSTDPIVGTETAHADLFKPSSSPPDHATNFMAALQSRSRDASPMATPMGSPGKTGSLAKAPSQSSASSKEGGDGGNEETDATPVPAARRNTASSTNSSSHGDKSTASSPAPSTTSSLKNQAGSLGRNFFLRRENTNNATLTESSNGDIKRNTLAAVANAAVQARQWGWNAIQRQKDARRNGDKAAQVDLSQPMGRGQPLPPPGVPLPGPTNGRTKIGPIPAPKRKPVPDQETPEALEAEKEQESRPVPAPPLPPRRRRGASQEEEENVEQNMLVVAAPDDSQPGTPAVEDEANYEAPWTETATVVEGAPEQVSEAEDTAAAGPSTRTRESSLSDKLAPGSPMVAFPAAAVTGIEDDDDYSGWLEEDNFDDEQIGETLPAAVAGDAEQGGPGG</sequence>
<dbReference type="EMBL" id="LFRF01000013">
    <property type="protein sequence ID" value="KND90477.1"/>
    <property type="molecule type" value="Genomic_DNA"/>
</dbReference>
<feature type="compositionally biased region" description="Low complexity" evidence="9">
    <location>
        <begin position="669"/>
        <end position="699"/>
    </location>
</feature>
<dbReference type="GO" id="GO:0008289">
    <property type="term" value="F:lipid binding"/>
    <property type="evidence" value="ECO:0007669"/>
    <property type="project" value="UniProtKB-KW"/>
</dbReference>
<evidence type="ECO:0000256" key="5">
    <source>
        <dbReference type="ARBA" id="ARBA00022989"/>
    </source>
</evidence>
<keyword evidence="3" id="KW-0812">Transmembrane</keyword>
<feature type="compositionally biased region" description="Basic and acidic residues" evidence="9">
    <location>
        <begin position="756"/>
        <end position="765"/>
    </location>
</feature>
<feature type="region of interest" description="Disordered" evidence="9">
    <location>
        <begin position="550"/>
        <end position="583"/>
    </location>
</feature>
<dbReference type="PANTHER" id="PTHR13466:SF19">
    <property type="entry name" value="NUCLEUS-VACUOLE JUNCTION PROTEIN 2"/>
    <property type="match status" value="1"/>
</dbReference>
<keyword evidence="2" id="KW-0813">Transport</keyword>
<evidence type="ECO:0000256" key="2">
    <source>
        <dbReference type="ARBA" id="ARBA00022448"/>
    </source>
</evidence>
<dbReference type="CDD" id="cd21675">
    <property type="entry name" value="SMP_TEX2"/>
    <property type="match status" value="1"/>
</dbReference>
<dbReference type="GO" id="GO:0015914">
    <property type="term" value="P:phospholipid transport"/>
    <property type="evidence" value="ECO:0007669"/>
    <property type="project" value="TreeGrafter"/>
</dbReference>
<feature type="compositionally biased region" description="Low complexity" evidence="9">
    <location>
        <begin position="552"/>
        <end position="564"/>
    </location>
</feature>
<feature type="region of interest" description="Disordered" evidence="9">
    <location>
        <begin position="756"/>
        <end position="923"/>
    </location>
</feature>
<dbReference type="GO" id="GO:0032865">
    <property type="term" value="C:ERMES complex"/>
    <property type="evidence" value="ECO:0007669"/>
    <property type="project" value="TreeGrafter"/>
</dbReference>
<dbReference type="GO" id="GO:0005789">
    <property type="term" value="C:endoplasmic reticulum membrane"/>
    <property type="evidence" value="ECO:0007669"/>
    <property type="project" value="UniProtKB-SubCell"/>
</dbReference>
<comment type="subcellular location">
    <subcellularLocation>
        <location evidence="1">Endoplasmic reticulum membrane</location>
    </subcellularLocation>
</comment>
<dbReference type="PROSITE" id="PS51847">
    <property type="entry name" value="SMP"/>
    <property type="match status" value="1"/>
</dbReference>
<reference evidence="11 12" key="1">
    <citation type="journal article" date="2015" name="BMC Genomics">
        <title>The genome of the truffle-parasite Tolypocladium ophioglossoides and the evolution of antifungal peptaibiotics.</title>
        <authorList>
            <person name="Quandt C.A."/>
            <person name="Bushley K.E."/>
            <person name="Spatafora J.W."/>
        </authorList>
    </citation>
    <scope>NUCLEOTIDE SEQUENCE [LARGE SCALE GENOMIC DNA]</scope>
    <source>
        <strain evidence="11 12">CBS 100239</strain>
    </source>
</reference>
<evidence type="ECO:0000256" key="4">
    <source>
        <dbReference type="ARBA" id="ARBA00022824"/>
    </source>
</evidence>
<keyword evidence="6" id="KW-0445">Lipid transport</keyword>
<feature type="compositionally biased region" description="Low complexity" evidence="9">
    <location>
        <begin position="639"/>
        <end position="651"/>
    </location>
</feature>
<dbReference type="Proteomes" id="UP000036947">
    <property type="component" value="Unassembled WGS sequence"/>
</dbReference>
<evidence type="ECO:0000256" key="9">
    <source>
        <dbReference type="SAM" id="MobiDB-lite"/>
    </source>
</evidence>
<dbReference type="InterPro" id="IPR031468">
    <property type="entry name" value="SMP_LBD"/>
</dbReference>
<dbReference type="STRING" id="1163406.A0A0L0N8T2"/>
<proteinExistence type="predicted"/>
<evidence type="ECO:0000256" key="3">
    <source>
        <dbReference type="ARBA" id="ARBA00022692"/>
    </source>
</evidence>
<name>A0A0L0N8T2_TOLOC</name>
<feature type="region of interest" description="Disordered" evidence="9">
    <location>
        <begin position="939"/>
        <end position="975"/>
    </location>
</feature>